<reference evidence="1 2" key="1">
    <citation type="submission" date="2019-09" db="EMBL/GenBank/DDBJ databases">
        <title>Genome sequencing of strain KACC 19306.</title>
        <authorList>
            <person name="Heo J."/>
            <person name="Kim S.-J."/>
            <person name="Kim J.-S."/>
            <person name="Hong S.-B."/>
            <person name="Kwon S.-W."/>
        </authorList>
    </citation>
    <scope>NUCLEOTIDE SEQUENCE [LARGE SCALE GENOMIC DNA]</scope>
    <source>
        <strain evidence="1 2">KACC 19306</strain>
    </source>
</reference>
<sequence>MTSVFVKVDGQNDNLGDSVLRRGLLRAVRGDGTAKLHVYVGKNDDDYLSSVGVRATDILYRSPQDWWRAGFGCLGRERTIFVPSAGEMPFDGPRYLSGFRLFVGSRLARHRSGGALHVGAGLRYRDTAVPPFERYARRSFEVVGWRDADTAAAFGRGEVIPDWAFAEGRVPGRAGQNVERSLLAVSMRGDRPRVSDEWIDLFTDLARSRGLDLAVVTQVRRDTPAAEDLARRLGAVEVILWEGESHVDWERRVRDVYGRSAIVAGDRAHGLIIAATEGAVPLAAGASTSKMERVLAPAGFDLRSMAGTPDYLREALSSPDFVETRVSAASEAVRAVARRIGEFVDADPR</sequence>
<dbReference type="RefSeq" id="WP_149159693.1">
    <property type="nucleotide sequence ID" value="NZ_CP043505.1"/>
</dbReference>
<dbReference type="AlphaFoldDB" id="A0A5C1YDP7"/>
<dbReference type="OrthoDB" id="477186at2"/>
<dbReference type="EMBL" id="CP043505">
    <property type="protein sequence ID" value="QEO13670.1"/>
    <property type="molecule type" value="Genomic_DNA"/>
</dbReference>
<evidence type="ECO:0000313" key="2">
    <source>
        <dbReference type="Proteomes" id="UP000324678"/>
    </source>
</evidence>
<accession>A0A5C1YDP7</accession>
<keyword evidence="1" id="KW-0808">Transferase</keyword>
<evidence type="ECO:0000313" key="1">
    <source>
        <dbReference type="EMBL" id="QEO13670.1"/>
    </source>
</evidence>
<gene>
    <name evidence="1" type="ORF">FLP10_03980</name>
</gene>
<dbReference type="GO" id="GO:0016740">
    <property type="term" value="F:transferase activity"/>
    <property type="evidence" value="ECO:0007669"/>
    <property type="project" value="UniProtKB-KW"/>
</dbReference>
<keyword evidence="2" id="KW-1185">Reference proteome</keyword>
<dbReference type="Proteomes" id="UP000324678">
    <property type="component" value="Chromosome"/>
</dbReference>
<name>A0A5C1YDP7_9MICO</name>
<organism evidence="1 2">
    <name type="scientific">Agromyces intestinalis</name>
    <dbReference type="NCBI Taxonomy" id="2592652"/>
    <lineage>
        <taxon>Bacteria</taxon>
        <taxon>Bacillati</taxon>
        <taxon>Actinomycetota</taxon>
        <taxon>Actinomycetes</taxon>
        <taxon>Micrococcales</taxon>
        <taxon>Microbacteriaceae</taxon>
        <taxon>Agromyces</taxon>
    </lineage>
</organism>
<protein>
    <submittedName>
        <fullName evidence="1">Polysaccharide pyruvyl transferase family protein</fullName>
    </submittedName>
</protein>
<proteinExistence type="predicted"/>
<dbReference type="KEGG" id="ail:FLP10_03980"/>